<evidence type="ECO:0000313" key="1">
    <source>
        <dbReference type="EMBL" id="CAG36721.1"/>
    </source>
</evidence>
<gene>
    <name evidence="1" type="ordered locus">DP1992</name>
</gene>
<name>Q6ALQ4_DESPS</name>
<organism evidence="1 2">
    <name type="scientific">Desulfotalea psychrophila (strain LSv54 / DSM 12343)</name>
    <dbReference type="NCBI Taxonomy" id="177439"/>
    <lineage>
        <taxon>Bacteria</taxon>
        <taxon>Pseudomonadati</taxon>
        <taxon>Thermodesulfobacteriota</taxon>
        <taxon>Desulfobulbia</taxon>
        <taxon>Desulfobulbales</taxon>
        <taxon>Desulfocapsaceae</taxon>
        <taxon>Desulfotalea</taxon>
    </lineage>
</organism>
<reference evidence="2" key="1">
    <citation type="journal article" date="2004" name="Environ. Microbiol.">
        <title>The genome of Desulfotalea psychrophila, a sulfate-reducing bacterium from permanently cold Arctic sediments.</title>
        <authorList>
            <person name="Rabus R."/>
            <person name="Ruepp A."/>
            <person name="Frickey T."/>
            <person name="Rattei T."/>
            <person name="Fartmann B."/>
            <person name="Stark M."/>
            <person name="Bauer M."/>
            <person name="Zibat A."/>
            <person name="Lombardot T."/>
            <person name="Becker I."/>
            <person name="Amann J."/>
            <person name="Gellner K."/>
            <person name="Teeling H."/>
            <person name="Leuschner W.D."/>
            <person name="Gloeckner F.-O."/>
            <person name="Lupas A.N."/>
            <person name="Amann R."/>
            <person name="Klenk H.-P."/>
        </authorList>
    </citation>
    <scope>NUCLEOTIDE SEQUENCE [LARGE SCALE GENOMIC DNA]</scope>
    <source>
        <strain evidence="2">DSM 12343 / LSv54</strain>
    </source>
</reference>
<dbReference type="Proteomes" id="UP000000602">
    <property type="component" value="Chromosome"/>
</dbReference>
<dbReference type="HOGENOM" id="CLU_607973_0_0_7"/>
<dbReference type="EMBL" id="CR522870">
    <property type="protein sequence ID" value="CAG36721.1"/>
    <property type="molecule type" value="Genomic_DNA"/>
</dbReference>
<protein>
    <submittedName>
        <fullName evidence="1">Uncharacterized protein</fullName>
    </submittedName>
</protein>
<keyword evidence="2" id="KW-1185">Reference proteome</keyword>
<dbReference type="KEGG" id="dps:DP1992"/>
<accession>Q6ALQ4</accession>
<dbReference type="AlphaFoldDB" id="Q6ALQ4"/>
<sequence>MVHIIQNLISHQRKLRNYETIRRGTMALATIEDVRKKRPLNAMQTGAEARIVNGARRMGGAIKKDIIDPAVMSTGGTALQSGVDGISKAYSRGAESYDINLNRINSKGRGIANEMGVQTPLPSSMATVAPQQRLRNFGQLPQGVAGVVNQRPAELGPSTTANQEATLAANANLANPSNPAGVVGRGEGQPSIQRGVNAQGERTFTINQQDGGYGQATMHNRSEMSPTVARFMRPTGYAPAQRQRAQSPGKIITPNYSWLKRNQKEKEKLFTRKTHPNMPWKERQMLNGLLYQNKANRESLASAERNNVRTTGVTGKNNMRTNQTLSENNMRTNLVNRQNGVGLNRTRALTAQGSFAANDALATSRGLSNEQLSTAMLLQKQFLEEKNAGKKKAIQKKLSFLLGTDNSANYEKITMQEYTDANGQPGERLIGVKNGMAEEIPIAGLKRPQK</sequence>
<proteinExistence type="predicted"/>
<evidence type="ECO:0000313" key="2">
    <source>
        <dbReference type="Proteomes" id="UP000000602"/>
    </source>
</evidence>
<dbReference type="STRING" id="177439.DP1992"/>